<accession>A0ACC0ARS4</accession>
<keyword evidence="2" id="KW-1185">Reference proteome</keyword>
<gene>
    <name evidence="1" type="ORF">M9H77_22368</name>
</gene>
<dbReference type="EMBL" id="CM044705">
    <property type="protein sequence ID" value="KAI5663045.1"/>
    <property type="molecule type" value="Genomic_DNA"/>
</dbReference>
<comment type="caution">
    <text evidence="1">The sequence shown here is derived from an EMBL/GenBank/DDBJ whole genome shotgun (WGS) entry which is preliminary data.</text>
</comment>
<dbReference type="Proteomes" id="UP001060085">
    <property type="component" value="Linkage Group LG05"/>
</dbReference>
<evidence type="ECO:0000313" key="1">
    <source>
        <dbReference type="EMBL" id="KAI5663045.1"/>
    </source>
</evidence>
<proteinExistence type="predicted"/>
<name>A0ACC0ARS4_CATRO</name>
<reference evidence="2" key="1">
    <citation type="journal article" date="2023" name="Nat. Plants">
        <title>Single-cell RNA sequencing provides a high-resolution roadmap for understanding the multicellular compartmentation of specialized metabolism.</title>
        <authorList>
            <person name="Sun S."/>
            <person name="Shen X."/>
            <person name="Li Y."/>
            <person name="Li Y."/>
            <person name="Wang S."/>
            <person name="Li R."/>
            <person name="Zhang H."/>
            <person name="Shen G."/>
            <person name="Guo B."/>
            <person name="Wei J."/>
            <person name="Xu J."/>
            <person name="St-Pierre B."/>
            <person name="Chen S."/>
            <person name="Sun C."/>
        </authorList>
    </citation>
    <scope>NUCLEOTIDE SEQUENCE [LARGE SCALE GENOMIC DNA]</scope>
</reference>
<protein>
    <submittedName>
        <fullName evidence="1">Uncharacterized protein</fullName>
    </submittedName>
</protein>
<evidence type="ECO:0000313" key="2">
    <source>
        <dbReference type="Proteomes" id="UP001060085"/>
    </source>
</evidence>
<organism evidence="1 2">
    <name type="scientific">Catharanthus roseus</name>
    <name type="common">Madagascar periwinkle</name>
    <name type="synonym">Vinca rosea</name>
    <dbReference type="NCBI Taxonomy" id="4058"/>
    <lineage>
        <taxon>Eukaryota</taxon>
        <taxon>Viridiplantae</taxon>
        <taxon>Streptophyta</taxon>
        <taxon>Embryophyta</taxon>
        <taxon>Tracheophyta</taxon>
        <taxon>Spermatophyta</taxon>
        <taxon>Magnoliopsida</taxon>
        <taxon>eudicotyledons</taxon>
        <taxon>Gunneridae</taxon>
        <taxon>Pentapetalae</taxon>
        <taxon>asterids</taxon>
        <taxon>lamiids</taxon>
        <taxon>Gentianales</taxon>
        <taxon>Apocynaceae</taxon>
        <taxon>Rauvolfioideae</taxon>
        <taxon>Vinceae</taxon>
        <taxon>Catharanthinae</taxon>
        <taxon>Catharanthus</taxon>
    </lineage>
</organism>
<sequence length="129" mass="15168">MAIFMSQKFKKDLDCYSIVISFAIILDPRYKISHVEVVLRYLDSNTTEAKEYVQFAPNQCLHKFDSGGNLNEGDTRVDDIDLFERFESKYGTTFSKSQLDFYLDEALMFIKIAMMRMKMPRMRESPLTF</sequence>